<evidence type="ECO:0000313" key="2">
    <source>
        <dbReference type="EMBL" id="KFV43594.1"/>
    </source>
</evidence>
<dbReference type="InterPro" id="IPR037391">
    <property type="entry name" value="PMF1-bd"/>
</dbReference>
<feature type="non-terminal residue" evidence="2">
    <location>
        <position position="127"/>
    </location>
</feature>
<evidence type="ECO:0000256" key="1">
    <source>
        <dbReference type="SAM" id="MobiDB-lite"/>
    </source>
</evidence>
<dbReference type="PANTHER" id="PTHR18881:SF2">
    <property type="entry name" value="POLYAMINE-MODULATED FACTOR 1-BINDING PROTEIN 1"/>
    <property type="match status" value="1"/>
</dbReference>
<gene>
    <name evidence="2" type="ORF">N341_04975</name>
</gene>
<dbReference type="EMBL" id="KK371017">
    <property type="protein sequence ID" value="KFV43594.1"/>
    <property type="molecule type" value="Genomic_DNA"/>
</dbReference>
<evidence type="ECO:0000313" key="3">
    <source>
        <dbReference type="Proteomes" id="UP000054190"/>
    </source>
</evidence>
<organism evidence="2 3">
    <name type="scientific">Tyto alba</name>
    <name type="common">Barn owl</name>
    <dbReference type="NCBI Taxonomy" id="56313"/>
    <lineage>
        <taxon>Eukaryota</taxon>
        <taxon>Metazoa</taxon>
        <taxon>Chordata</taxon>
        <taxon>Craniata</taxon>
        <taxon>Vertebrata</taxon>
        <taxon>Euteleostomi</taxon>
        <taxon>Archelosauria</taxon>
        <taxon>Archosauria</taxon>
        <taxon>Dinosauria</taxon>
        <taxon>Saurischia</taxon>
        <taxon>Theropoda</taxon>
        <taxon>Coelurosauria</taxon>
        <taxon>Aves</taxon>
        <taxon>Neognathae</taxon>
        <taxon>Neoaves</taxon>
        <taxon>Telluraves</taxon>
        <taxon>Strigiformes</taxon>
        <taxon>Tytonidae</taxon>
        <taxon>Tyto</taxon>
    </lineage>
</organism>
<protein>
    <submittedName>
        <fullName evidence="2">Polyamine-modulated factor 1-binding protein 1</fullName>
    </submittedName>
</protein>
<accession>A0A093GQT3</accession>
<dbReference type="AlphaFoldDB" id="A0A093GQT3"/>
<dbReference type="Proteomes" id="UP000054190">
    <property type="component" value="Unassembled WGS sequence"/>
</dbReference>
<feature type="region of interest" description="Disordered" evidence="1">
    <location>
        <begin position="1"/>
        <end position="25"/>
    </location>
</feature>
<keyword evidence="3" id="KW-1185">Reference proteome</keyword>
<proteinExistence type="predicted"/>
<name>A0A093GQT3_TYTAL</name>
<feature type="compositionally biased region" description="Low complexity" evidence="1">
    <location>
        <begin position="8"/>
        <end position="18"/>
    </location>
</feature>
<reference evidence="2 3" key="1">
    <citation type="submission" date="2014-04" db="EMBL/GenBank/DDBJ databases">
        <title>Genome evolution of avian class.</title>
        <authorList>
            <person name="Zhang G."/>
            <person name="Li C."/>
        </authorList>
    </citation>
    <scope>NUCLEOTIDE SEQUENCE [LARGE SCALE GENOMIC DNA]</scope>
    <source>
        <strain evidence="2">BGI_N341</strain>
    </source>
</reference>
<dbReference type="GO" id="GO:0007283">
    <property type="term" value="P:spermatogenesis"/>
    <property type="evidence" value="ECO:0007669"/>
    <property type="project" value="TreeGrafter"/>
</dbReference>
<sequence length="127" mass="14930">MQVQDMTALQGELAQAQQEKAKQEEKIAAYEEERQKLHWELSNLQRSQEQSKQEVSVYQAFPQGTVSRRELSSRAQHWQQLHEDSEQALAMREKELVVCKVELSFLKEELSKATEQVQDRNRQHHSP</sequence>
<dbReference type="PANTHER" id="PTHR18881">
    <property type="entry name" value="POLYAMINE-MODULATED FACTOR 1-BINDING PROTEIN 1-RELATED"/>
    <property type="match status" value="1"/>
</dbReference>